<name>A0A1Y3BG20_EURMA</name>
<dbReference type="InterPro" id="IPR002129">
    <property type="entry name" value="PyrdxlP-dep_de-COase"/>
</dbReference>
<evidence type="ECO:0000256" key="6">
    <source>
        <dbReference type="ARBA" id="ARBA00023239"/>
    </source>
</evidence>
<keyword evidence="4" id="KW-0210">Decarboxylase</keyword>
<protein>
    <recommendedName>
        <fullName evidence="8">Aromatic-L-amino-acid decarboxylase</fullName>
        <ecNumber evidence="7">4.1.1.28</ecNumber>
    </recommendedName>
    <alternativeName>
        <fullName evidence="9">DOPA decarboxylase</fullName>
    </alternativeName>
</protein>
<keyword evidence="12" id="KW-1185">Reference proteome</keyword>
<evidence type="ECO:0000256" key="10">
    <source>
        <dbReference type="RuleBase" id="RU000382"/>
    </source>
</evidence>
<dbReference type="EMBL" id="MUJZ01029438">
    <property type="protein sequence ID" value="OTF78115.1"/>
    <property type="molecule type" value="Genomic_DNA"/>
</dbReference>
<dbReference type="PRINTS" id="PR00800">
    <property type="entry name" value="YHDCRBOXLASE"/>
</dbReference>
<evidence type="ECO:0000256" key="5">
    <source>
        <dbReference type="ARBA" id="ARBA00022898"/>
    </source>
</evidence>
<dbReference type="InterPro" id="IPR015424">
    <property type="entry name" value="PyrdxlP-dep_Trfase"/>
</dbReference>
<keyword evidence="3" id="KW-0127">Catecholamine biosynthesis</keyword>
<comment type="cofactor">
    <cofactor evidence="1 10">
        <name>pyridoxal 5'-phosphate</name>
        <dbReference type="ChEBI" id="CHEBI:597326"/>
    </cofactor>
</comment>
<dbReference type="PANTHER" id="PTHR11999:SF167">
    <property type="entry name" value="AROMATIC-L-AMINO-ACID DECARBOXYLASE"/>
    <property type="match status" value="1"/>
</dbReference>
<evidence type="ECO:0000256" key="8">
    <source>
        <dbReference type="ARBA" id="ARBA00040968"/>
    </source>
</evidence>
<evidence type="ECO:0000256" key="7">
    <source>
        <dbReference type="ARBA" id="ARBA00038886"/>
    </source>
</evidence>
<comment type="similarity">
    <text evidence="10">Belongs to the group II decarboxylase family.</text>
</comment>
<dbReference type="SUPFAM" id="SSF53383">
    <property type="entry name" value="PLP-dependent transferases"/>
    <property type="match status" value="1"/>
</dbReference>
<dbReference type="Proteomes" id="UP000194236">
    <property type="component" value="Unassembled WGS sequence"/>
</dbReference>
<organism evidence="11 12">
    <name type="scientific">Euroglyphus maynei</name>
    <name type="common">Mayne's house dust mite</name>
    <dbReference type="NCBI Taxonomy" id="6958"/>
    <lineage>
        <taxon>Eukaryota</taxon>
        <taxon>Metazoa</taxon>
        <taxon>Ecdysozoa</taxon>
        <taxon>Arthropoda</taxon>
        <taxon>Chelicerata</taxon>
        <taxon>Arachnida</taxon>
        <taxon>Acari</taxon>
        <taxon>Acariformes</taxon>
        <taxon>Sarcoptiformes</taxon>
        <taxon>Astigmata</taxon>
        <taxon>Psoroptidia</taxon>
        <taxon>Analgoidea</taxon>
        <taxon>Pyroglyphidae</taxon>
        <taxon>Pyroglyphinae</taxon>
        <taxon>Euroglyphus</taxon>
    </lineage>
</organism>
<dbReference type="InterPro" id="IPR015421">
    <property type="entry name" value="PyrdxlP-dep_Trfase_major"/>
</dbReference>
<evidence type="ECO:0000256" key="3">
    <source>
        <dbReference type="ARBA" id="ARBA00022584"/>
    </source>
</evidence>
<keyword evidence="6 10" id="KW-0456">Lyase</keyword>
<evidence type="ECO:0000256" key="2">
    <source>
        <dbReference type="ARBA" id="ARBA00011738"/>
    </source>
</evidence>
<proteinExistence type="inferred from homology"/>
<accession>A0A1Y3BG20</accession>
<dbReference type="Gene3D" id="3.40.640.10">
    <property type="entry name" value="Type I PLP-dependent aspartate aminotransferase-like (Major domain)"/>
    <property type="match status" value="1"/>
</dbReference>
<dbReference type="EC" id="4.1.1.28" evidence="7"/>
<dbReference type="OrthoDB" id="639767at2759"/>
<gene>
    <name evidence="11" type="ORF">BLA29_009077</name>
</gene>
<keyword evidence="5 10" id="KW-0663">Pyridoxal phosphate</keyword>
<comment type="caution">
    <text evidence="11">The sequence shown here is derived from an EMBL/GenBank/DDBJ whole genome shotgun (WGS) entry which is preliminary data.</text>
</comment>
<dbReference type="GO" id="GO:0030170">
    <property type="term" value="F:pyridoxal phosphate binding"/>
    <property type="evidence" value="ECO:0007669"/>
    <property type="project" value="InterPro"/>
</dbReference>
<evidence type="ECO:0000313" key="11">
    <source>
        <dbReference type="EMBL" id="OTF78115.1"/>
    </source>
</evidence>
<evidence type="ECO:0000256" key="9">
    <source>
        <dbReference type="ARBA" id="ARBA00041275"/>
    </source>
</evidence>
<comment type="subunit">
    <text evidence="2">Homodimer.</text>
</comment>
<dbReference type="GO" id="GO:0019752">
    <property type="term" value="P:carboxylic acid metabolic process"/>
    <property type="evidence" value="ECO:0007669"/>
    <property type="project" value="InterPro"/>
</dbReference>
<feature type="non-terminal residue" evidence="11">
    <location>
        <position position="244"/>
    </location>
</feature>
<sequence length="244" mass="27324">MTHWHSPRFHAYFPTANSYPAICGDMLSTALACIGFTWNAAPSCTELEMRMMDWFAQMLGLPETFHFKHGPGGGIIQTTASESTLIAILGARTKILQQYGLDNRIVDNNDDDDDDYYSDSDSKRYDLLGRMVAYTSNQSHSSVEKAAMLSATRIRLIPVNDSDLSMNVDILQQRIVADLQRGLIPTIVIATLGTTNTCAFDDLYRIGQLCSEYQIWLHVDAAYAGSSFICPEFRHYMNGIEVRV</sequence>
<reference evidence="11 12" key="1">
    <citation type="submission" date="2017-03" db="EMBL/GenBank/DDBJ databases">
        <title>Genome Survey of Euroglyphus maynei.</title>
        <authorList>
            <person name="Arlian L.G."/>
            <person name="Morgan M.S."/>
            <person name="Rider S.D."/>
        </authorList>
    </citation>
    <scope>NUCLEOTIDE SEQUENCE [LARGE SCALE GENOMIC DNA]</scope>
    <source>
        <strain evidence="11">Arlian Lab</strain>
        <tissue evidence="11">Whole body</tissue>
    </source>
</reference>
<evidence type="ECO:0000313" key="12">
    <source>
        <dbReference type="Proteomes" id="UP000194236"/>
    </source>
</evidence>
<dbReference type="InterPro" id="IPR010977">
    <property type="entry name" value="Aromatic_deC"/>
</dbReference>
<dbReference type="PANTHER" id="PTHR11999">
    <property type="entry name" value="GROUP II PYRIDOXAL-5-PHOSPHATE DECARBOXYLASE"/>
    <property type="match status" value="1"/>
</dbReference>
<dbReference type="GO" id="GO:0042427">
    <property type="term" value="P:serotonin biosynthetic process"/>
    <property type="evidence" value="ECO:0007669"/>
    <property type="project" value="TreeGrafter"/>
</dbReference>
<dbReference type="Pfam" id="PF00282">
    <property type="entry name" value="Pyridoxal_deC"/>
    <property type="match status" value="1"/>
</dbReference>
<dbReference type="GO" id="GO:0004058">
    <property type="term" value="F:aromatic-L-amino-acid decarboxylase activity"/>
    <property type="evidence" value="ECO:0007669"/>
    <property type="project" value="UniProtKB-EC"/>
</dbReference>
<dbReference type="GO" id="GO:0042423">
    <property type="term" value="P:catecholamine biosynthetic process"/>
    <property type="evidence" value="ECO:0007669"/>
    <property type="project" value="UniProtKB-KW"/>
</dbReference>
<dbReference type="AlphaFoldDB" id="A0A1Y3BG20"/>
<evidence type="ECO:0000256" key="4">
    <source>
        <dbReference type="ARBA" id="ARBA00022793"/>
    </source>
</evidence>
<evidence type="ECO:0000256" key="1">
    <source>
        <dbReference type="ARBA" id="ARBA00001933"/>
    </source>
</evidence>
<dbReference type="GO" id="GO:0006520">
    <property type="term" value="P:amino acid metabolic process"/>
    <property type="evidence" value="ECO:0007669"/>
    <property type="project" value="InterPro"/>
</dbReference>
<dbReference type="GO" id="GO:0005737">
    <property type="term" value="C:cytoplasm"/>
    <property type="evidence" value="ECO:0007669"/>
    <property type="project" value="TreeGrafter"/>
</dbReference>